<dbReference type="SMART" id="SM00547">
    <property type="entry name" value="ZnF_RBZ"/>
    <property type="match status" value="3"/>
</dbReference>
<dbReference type="GO" id="GO:0006606">
    <property type="term" value="P:protein import into nucleus"/>
    <property type="evidence" value="ECO:0007669"/>
    <property type="project" value="TreeGrafter"/>
</dbReference>
<feature type="compositionally biased region" description="Low complexity" evidence="21">
    <location>
        <begin position="1450"/>
        <end position="1465"/>
    </location>
</feature>
<dbReference type="Pfam" id="PF00641">
    <property type="entry name" value="Zn_ribbon_RanBP"/>
    <property type="match status" value="2"/>
</dbReference>
<feature type="compositionally biased region" description="Low complexity" evidence="21">
    <location>
        <begin position="1049"/>
        <end position="1079"/>
    </location>
</feature>
<feature type="compositionally biased region" description="Basic residues" evidence="21">
    <location>
        <begin position="1690"/>
        <end position="1703"/>
    </location>
</feature>
<feature type="compositionally biased region" description="Polar residues" evidence="21">
    <location>
        <begin position="528"/>
        <end position="545"/>
    </location>
</feature>
<feature type="region of interest" description="Disordered" evidence="21">
    <location>
        <begin position="1023"/>
        <end position="1334"/>
    </location>
</feature>
<comment type="subcellular location">
    <subcellularLocation>
        <location evidence="2">Nucleus membrane</location>
    </subcellularLocation>
    <subcellularLocation>
        <location evidence="3">Nucleus</location>
        <location evidence="3">Nuclear pore complex</location>
    </subcellularLocation>
</comment>
<dbReference type="SUPFAM" id="SSF90209">
    <property type="entry name" value="Ran binding protein zinc finger-like"/>
    <property type="match status" value="3"/>
</dbReference>
<evidence type="ECO:0000256" key="3">
    <source>
        <dbReference type="ARBA" id="ARBA00004567"/>
    </source>
</evidence>
<dbReference type="InterPro" id="IPR036443">
    <property type="entry name" value="Znf_RanBP2_sf"/>
</dbReference>
<feature type="region of interest" description="Disordered" evidence="21">
    <location>
        <begin position="526"/>
        <end position="562"/>
    </location>
</feature>
<feature type="region of interest" description="Disordered" evidence="21">
    <location>
        <begin position="58"/>
        <end position="198"/>
    </location>
</feature>
<keyword evidence="7 20" id="KW-0863">Zinc-finger</keyword>
<accession>A0A8D8BII3</accession>
<dbReference type="Gene3D" id="4.10.1060.10">
    <property type="entry name" value="Zinc finger, RanBP2-type"/>
    <property type="match status" value="3"/>
</dbReference>
<feature type="compositionally biased region" description="Low complexity" evidence="21">
    <location>
        <begin position="1186"/>
        <end position="1195"/>
    </location>
</feature>
<feature type="region of interest" description="Disordered" evidence="21">
    <location>
        <begin position="1666"/>
        <end position="1703"/>
    </location>
</feature>
<evidence type="ECO:0000256" key="15">
    <source>
        <dbReference type="ARBA" id="ARBA00023242"/>
    </source>
</evidence>
<evidence type="ECO:0000256" key="16">
    <source>
        <dbReference type="ARBA" id="ARBA00060842"/>
    </source>
</evidence>
<evidence type="ECO:0000259" key="22">
    <source>
        <dbReference type="PROSITE" id="PS50199"/>
    </source>
</evidence>
<keyword evidence="4" id="KW-0813">Transport</keyword>
<feature type="region of interest" description="Disordered" evidence="21">
    <location>
        <begin position="1395"/>
        <end position="1416"/>
    </location>
</feature>
<feature type="compositionally biased region" description="Low complexity" evidence="21">
    <location>
        <begin position="1346"/>
        <end position="1362"/>
    </location>
</feature>
<feature type="domain" description="RanBP2-type" evidence="22">
    <location>
        <begin position="972"/>
        <end position="1001"/>
    </location>
</feature>
<feature type="compositionally biased region" description="Low complexity" evidence="21">
    <location>
        <begin position="1253"/>
        <end position="1285"/>
    </location>
</feature>
<name>A0A8D8BII3_CULPI</name>
<evidence type="ECO:0000256" key="5">
    <source>
        <dbReference type="ARBA" id="ARBA00022723"/>
    </source>
</evidence>
<organism evidence="23">
    <name type="scientific">Culex pipiens</name>
    <name type="common">House mosquito</name>
    <dbReference type="NCBI Taxonomy" id="7175"/>
    <lineage>
        <taxon>Eukaryota</taxon>
        <taxon>Metazoa</taxon>
        <taxon>Ecdysozoa</taxon>
        <taxon>Arthropoda</taxon>
        <taxon>Hexapoda</taxon>
        <taxon>Insecta</taxon>
        <taxon>Pterygota</taxon>
        <taxon>Neoptera</taxon>
        <taxon>Endopterygota</taxon>
        <taxon>Diptera</taxon>
        <taxon>Nematocera</taxon>
        <taxon>Culicoidea</taxon>
        <taxon>Culicidae</taxon>
        <taxon>Culicinae</taxon>
        <taxon>Culicini</taxon>
        <taxon>Culex</taxon>
        <taxon>Culex</taxon>
    </lineage>
</organism>
<dbReference type="PANTHER" id="PTHR23193:SF23">
    <property type="entry name" value="NUCLEAR PORE COMPLEX PROTEIN NUP153"/>
    <property type="match status" value="1"/>
</dbReference>
<feature type="region of interest" description="Disordered" evidence="21">
    <location>
        <begin position="307"/>
        <end position="333"/>
    </location>
</feature>
<evidence type="ECO:0000256" key="8">
    <source>
        <dbReference type="ARBA" id="ARBA00022816"/>
    </source>
</evidence>
<feature type="compositionally biased region" description="Low complexity" evidence="21">
    <location>
        <begin position="1156"/>
        <end position="1175"/>
    </location>
</feature>
<feature type="compositionally biased region" description="Polar residues" evidence="21">
    <location>
        <begin position="1671"/>
        <end position="1689"/>
    </location>
</feature>
<dbReference type="GO" id="GO:0003677">
    <property type="term" value="F:DNA binding"/>
    <property type="evidence" value="ECO:0007669"/>
    <property type="project" value="UniProtKB-KW"/>
</dbReference>
<feature type="compositionally biased region" description="Low complexity" evidence="21">
    <location>
        <begin position="169"/>
        <end position="198"/>
    </location>
</feature>
<keyword evidence="10" id="KW-0653">Protein transport</keyword>
<feature type="domain" description="RanBP2-type" evidence="22">
    <location>
        <begin position="904"/>
        <end position="933"/>
    </location>
</feature>
<dbReference type="GO" id="GO:0005643">
    <property type="term" value="C:nuclear pore"/>
    <property type="evidence" value="ECO:0007669"/>
    <property type="project" value="UniProtKB-SubCell"/>
</dbReference>
<evidence type="ECO:0000256" key="2">
    <source>
        <dbReference type="ARBA" id="ARBA00004126"/>
    </source>
</evidence>
<evidence type="ECO:0000313" key="23">
    <source>
        <dbReference type="EMBL" id="CAG6476484.1"/>
    </source>
</evidence>
<feature type="compositionally biased region" description="Low complexity" evidence="21">
    <location>
        <begin position="36"/>
        <end position="45"/>
    </location>
</feature>
<dbReference type="GO" id="GO:0008139">
    <property type="term" value="F:nuclear localization sequence binding"/>
    <property type="evidence" value="ECO:0007669"/>
    <property type="project" value="TreeGrafter"/>
</dbReference>
<dbReference type="PROSITE" id="PS01358">
    <property type="entry name" value="ZF_RANBP2_1"/>
    <property type="match status" value="3"/>
</dbReference>
<evidence type="ECO:0000256" key="18">
    <source>
        <dbReference type="ARBA" id="ARBA00078197"/>
    </source>
</evidence>
<protein>
    <recommendedName>
        <fullName evidence="17">Nuclear pore complex protein Nup153</fullName>
    </recommendedName>
    <alternativeName>
        <fullName evidence="19">153 kDa nucleoporin</fullName>
    </alternativeName>
    <alternativeName>
        <fullName evidence="18">Nucleoporin Nup153</fullName>
    </alternativeName>
</protein>
<evidence type="ECO:0000256" key="7">
    <source>
        <dbReference type="ARBA" id="ARBA00022771"/>
    </source>
</evidence>
<comment type="similarity">
    <text evidence="16">Belongs to the NUP153 family.</text>
</comment>
<feature type="region of interest" description="Disordered" evidence="21">
    <location>
        <begin position="22"/>
        <end position="45"/>
    </location>
</feature>
<keyword evidence="15" id="KW-0539">Nucleus</keyword>
<dbReference type="InterPro" id="IPR001876">
    <property type="entry name" value="Znf_RanBP2"/>
</dbReference>
<evidence type="ECO:0000256" key="4">
    <source>
        <dbReference type="ARBA" id="ARBA00022448"/>
    </source>
</evidence>
<reference evidence="23" key="1">
    <citation type="submission" date="2021-05" db="EMBL/GenBank/DDBJ databases">
        <authorList>
            <person name="Alioto T."/>
            <person name="Alioto T."/>
            <person name="Gomez Garrido J."/>
        </authorList>
    </citation>
    <scope>NUCLEOTIDE SEQUENCE</scope>
</reference>
<dbReference type="FunFam" id="4.10.1060.10:FF:000001">
    <property type="entry name" value="Nuclear pore complex protein Nup153"/>
    <property type="match status" value="1"/>
</dbReference>
<feature type="compositionally biased region" description="Basic and acidic residues" evidence="21">
    <location>
        <begin position="1122"/>
        <end position="1131"/>
    </location>
</feature>
<dbReference type="PROSITE" id="PS50199">
    <property type="entry name" value="ZF_RANBP2_2"/>
    <property type="match status" value="3"/>
</dbReference>
<evidence type="ECO:0000256" key="19">
    <source>
        <dbReference type="ARBA" id="ARBA00079437"/>
    </source>
</evidence>
<feature type="region of interest" description="Disordered" evidence="21">
    <location>
        <begin position="582"/>
        <end position="648"/>
    </location>
</feature>
<feature type="compositionally biased region" description="Basic residues" evidence="21">
    <location>
        <begin position="623"/>
        <end position="633"/>
    </location>
</feature>
<evidence type="ECO:0000256" key="11">
    <source>
        <dbReference type="ARBA" id="ARBA00023010"/>
    </source>
</evidence>
<evidence type="ECO:0000256" key="9">
    <source>
        <dbReference type="ARBA" id="ARBA00022833"/>
    </source>
</evidence>
<keyword evidence="12" id="KW-0238">DNA-binding</keyword>
<feature type="compositionally biased region" description="Low complexity" evidence="21">
    <location>
        <begin position="310"/>
        <end position="332"/>
    </location>
</feature>
<dbReference type="GO" id="GO:0031965">
    <property type="term" value="C:nuclear membrane"/>
    <property type="evidence" value="ECO:0007669"/>
    <property type="project" value="UniProtKB-SubCell"/>
</dbReference>
<dbReference type="InterPro" id="IPR026054">
    <property type="entry name" value="Nucleoporin"/>
</dbReference>
<feature type="region of interest" description="Disordered" evidence="21">
    <location>
        <begin position="1450"/>
        <end position="1469"/>
    </location>
</feature>
<evidence type="ECO:0000256" key="14">
    <source>
        <dbReference type="ARBA" id="ARBA00023136"/>
    </source>
</evidence>
<evidence type="ECO:0000256" key="6">
    <source>
        <dbReference type="ARBA" id="ARBA00022737"/>
    </source>
</evidence>
<keyword evidence="11" id="KW-0811">Translocation</keyword>
<feature type="compositionally biased region" description="Low complexity" evidence="21">
    <location>
        <begin position="1227"/>
        <end position="1238"/>
    </location>
</feature>
<sequence>MFQGSGNRSPAMATTAAAAASVLNTSTDSNPDDDPNNSIIRKVRSRVSSIIPDALSKWFSPSAVKRPRETAESLSSSSSPPPVAVAGRNGNLLRQLEEQHQPEEEGEEDEVPPTRKKKRVEERFNTSLGDFNDDLSALPGPSGLNISAIDRRSSLPMSATVPRGRSAFSSSTPSTSPQQQHQPSSQGGLFQRQQLQQRISHANRATAPYNFGAATAADPIDEEVAEVDDESGFSNSIRQRRSIREVSGRKRLNIPQTVAPAGVDRSISEPPAAPIFGARSTVFGRSVALPQQSSNEDLRQEDAERGGLLSNGNVNESASESSSVSNLNLSQSDQIEAGGSRRLSGFMGNVSRSKRLKVGGSTGDLCFSSHLETEKSLFSAKNAGRAGGVSGRPTFNASLYGSSSSLGSSNSSLFANSPFYNGKTMYGGASAYSARRDIRQKALRVPVQMRPASALSNFSSSNNSLASDTSALSNTAKRILEIMNQCSGPLSEARKLGSSLSLNSTLASAKVPGLVQARRRFNEEDLTINRSIRMSSPRTPYSRPQSASATNSTSTNKPPTNELQIPSISQLLQMKRLQTNTESVRRLATESNAGTILNEPTEYKLPGAAEPDDSNNNNNSSKHTNKIRSKLHRVREESAADRDSSNPVPQLVLPEVQLAGLKSVPKFDIKVSSGSSVAATNGANKNGEPAWKKAASETQPKMSTISSSNSATTFKSNNATILPASATAVSKDSNAAAYKFSSPAKLNLPQTPSKPATLNSFKFSNPEPLGKASGPAKLTGFQFNPDTAKVKSSATPAATASSVSPVKAPLPLKSGSCLDALKSGSCLEALAPKPAAGFGNAFKLTGSNKWECDACMVRNDPDKTKCVSCETPKPGAKPAPTPVKPLTAAPKTTDAGFKALVAQQSARWECSDCMTRNEADKTSCACCSSPKPGAAPAAAVASAVPAAIKSMFTMPAAPTSDQGFKSLVAQQAAGKWECSACMTRNEATRSKCACCEQAKPGSTPTDAPSFSFGSKPAAASTTASSGFSFGVPPKNADSKEAPKSGFSFGVPASSAAPTPSSGGFSFGSKPAAAAAPPTSSDDKPKFSFGSSSSTTATTATPPSGTGFSFGAKPAADTTDSSKASEKKDETKPATFGSGGFSFGAKPATEAPKKDSPSSGGFSFGSPKPTTTTTKTESSPITFGKRAASPSPSSTPAEPPKPAAVGFGTLASGSPSFSFGAKPAESKPASALATATPASGMFSFGSPKPVVGGAATTELKSSTTSSASPAATAAAPASSAATTATSVPIFGGAQKPTGPSITPGFSFSSSSTPASAVGPAPAANSSSSSSTTAPAASTATVAPTFSFGAASTKPTEPPKAATPLGTGASSFVFGQSSSQPAAKVIPSFGATADKPTTTATFGSFGAPQPASATSGSTSSIFGAAAASGGASSAFSFTGASKPAEQSSPAFSFSAAAKPAPTPAAQTNSGPVFGSPAASAAAAVKPMFGSPAASSGTTTTFGGFGASAATAVGSNTTPTFGSSSFGSGATGASSTVGGQSAATSIFGQSSAPAFGAAPSGFGGMASGSPFGGAATVTAASTDEPQAKKMFEFGGSSAVNNSQPAATPFQFGSGSNNNNNNNDASGGHKPFSFSAQSAPNFNFSAGSNAGQTAAPVVAAAPAFQFGAAPAPIMPQQNPFAATSMPGQTQLQQQRRKISARRRMPPR</sequence>
<dbReference type="GO" id="GO:0051028">
    <property type="term" value="P:mRNA transport"/>
    <property type="evidence" value="ECO:0007669"/>
    <property type="project" value="UniProtKB-KW"/>
</dbReference>
<evidence type="ECO:0000256" key="12">
    <source>
        <dbReference type="ARBA" id="ARBA00023125"/>
    </source>
</evidence>
<keyword evidence="5" id="KW-0479">Metal-binding</keyword>
<evidence type="ECO:0000256" key="13">
    <source>
        <dbReference type="ARBA" id="ARBA00023132"/>
    </source>
</evidence>
<keyword evidence="6" id="KW-0677">Repeat</keyword>
<evidence type="ECO:0000256" key="17">
    <source>
        <dbReference type="ARBA" id="ARBA00068609"/>
    </source>
</evidence>
<feature type="compositionally biased region" description="Low complexity" evidence="21">
    <location>
        <begin position="1086"/>
        <end position="1108"/>
    </location>
</feature>
<evidence type="ECO:0000256" key="10">
    <source>
        <dbReference type="ARBA" id="ARBA00022927"/>
    </source>
</evidence>
<dbReference type="PANTHER" id="PTHR23193">
    <property type="entry name" value="NUCLEAR PORE COMPLEX PROTEIN NUP"/>
    <property type="match status" value="1"/>
</dbReference>
<evidence type="ECO:0000256" key="21">
    <source>
        <dbReference type="SAM" id="MobiDB-lite"/>
    </source>
</evidence>
<feature type="compositionally biased region" description="Low complexity" evidence="21">
    <location>
        <begin position="546"/>
        <end position="561"/>
    </location>
</feature>
<feature type="compositionally biased region" description="Polar residues" evidence="21">
    <location>
        <begin position="1630"/>
        <end position="1645"/>
    </location>
</feature>
<feature type="compositionally biased region" description="Polar residues" evidence="21">
    <location>
        <begin position="1594"/>
        <end position="1612"/>
    </location>
</feature>
<keyword evidence="14" id="KW-0472">Membrane</keyword>
<feature type="region of interest" description="Disordered" evidence="21">
    <location>
        <begin position="1592"/>
        <end position="1645"/>
    </location>
</feature>
<dbReference type="GO" id="GO:0008270">
    <property type="term" value="F:zinc ion binding"/>
    <property type="evidence" value="ECO:0007669"/>
    <property type="project" value="UniProtKB-KW"/>
</dbReference>
<feature type="compositionally biased region" description="Low complexity" evidence="21">
    <location>
        <begin position="1298"/>
        <end position="1334"/>
    </location>
</feature>
<dbReference type="GO" id="GO:0017056">
    <property type="term" value="F:structural constituent of nuclear pore"/>
    <property type="evidence" value="ECO:0007669"/>
    <property type="project" value="TreeGrafter"/>
</dbReference>
<comment type="cofactor">
    <cofactor evidence="1">
        <name>Zn(2+)</name>
        <dbReference type="ChEBI" id="CHEBI:29105"/>
    </cofactor>
</comment>
<keyword evidence="8" id="KW-0509">mRNA transport</keyword>
<feature type="domain" description="RanBP2-type" evidence="22">
    <location>
        <begin position="846"/>
        <end position="875"/>
    </location>
</feature>
<keyword evidence="9" id="KW-0862">Zinc</keyword>
<dbReference type="EMBL" id="HBUE01078577">
    <property type="protein sequence ID" value="CAG6476484.1"/>
    <property type="molecule type" value="Transcribed_RNA"/>
</dbReference>
<feature type="region of interest" description="Disordered" evidence="21">
    <location>
        <begin position="1346"/>
        <end position="1373"/>
    </location>
</feature>
<evidence type="ECO:0000256" key="20">
    <source>
        <dbReference type="PROSITE-ProRule" id="PRU00322"/>
    </source>
</evidence>
<dbReference type="GO" id="GO:0006405">
    <property type="term" value="P:RNA export from nucleus"/>
    <property type="evidence" value="ECO:0007669"/>
    <property type="project" value="TreeGrafter"/>
</dbReference>
<keyword evidence="13" id="KW-0906">Nuclear pore complex</keyword>
<evidence type="ECO:0000256" key="1">
    <source>
        <dbReference type="ARBA" id="ARBA00001947"/>
    </source>
</evidence>
<feature type="compositionally biased region" description="Basic and acidic residues" evidence="21">
    <location>
        <begin position="634"/>
        <end position="644"/>
    </location>
</feature>
<proteinExistence type="inferred from homology"/>